<dbReference type="Pfam" id="PF12796">
    <property type="entry name" value="Ank_2"/>
    <property type="match status" value="1"/>
</dbReference>
<evidence type="ECO:0000256" key="4">
    <source>
        <dbReference type="SAM" id="MobiDB-lite"/>
    </source>
</evidence>
<name>A0A2T7A3W7_TUBBO</name>
<protein>
    <submittedName>
        <fullName evidence="5">Ankyrin repeat-containing domain protein</fullName>
    </submittedName>
</protein>
<dbReference type="Gene3D" id="1.25.40.20">
    <property type="entry name" value="Ankyrin repeat-containing domain"/>
    <property type="match status" value="2"/>
</dbReference>
<dbReference type="PROSITE" id="PS50088">
    <property type="entry name" value="ANK_REPEAT"/>
    <property type="match status" value="2"/>
</dbReference>
<dbReference type="PROSITE" id="PS50297">
    <property type="entry name" value="ANK_REP_REGION"/>
    <property type="match status" value="2"/>
</dbReference>
<dbReference type="PANTHER" id="PTHR24166:SF48">
    <property type="entry name" value="PROTEIN VAPYRIN"/>
    <property type="match status" value="1"/>
</dbReference>
<dbReference type="Proteomes" id="UP000244722">
    <property type="component" value="Unassembled WGS sequence"/>
</dbReference>
<dbReference type="SUPFAM" id="SSF48403">
    <property type="entry name" value="Ankyrin repeat"/>
    <property type="match status" value="1"/>
</dbReference>
<evidence type="ECO:0000313" key="5">
    <source>
        <dbReference type="EMBL" id="PUU82431.1"/>
    </source>
</evidence>
<evidence type="ECO:0000256" key="2">
    <source>
        <dbReference type="ARBA" id="ARBA00023043"/>
    </source>
</evidence>
<feature type="region of interest" description="Disordered" evidence="4">
    <location>
        <begin position="118"/>
        <end position="160"/>
    </location>
</feature>
<evidence type="ECO:0000313" key="6">
    <source>
        <dbReference type="Proteomes" id="UP000244722"/>
    </source>
</evidence>
<sequence>MRGYEGIVKLLLDRKEVDTNSRDNDGRTPLLYAAEGGHEEIVKLLLHRNEVNPDSRNNSGQTPLLCAAEGGHEGIVKLLLGRNEVNPHSKENSGTTPLELATSGRHWGIVNLLQGRADAKSGTGANGTPMPPSHPLGNSCGGLEVSQPSRQPPGVAPNVPTQTTRAALLSAVSPVTPNNSSEIFSQAHPLHLPLDISNASSDISLVPSLDSPPLDPPNPGSWTAITAATTLVTVATNLTVTIKRWLRYSEDSC</sequence>
<gene>
    <name evidence="5" type="ORF">B9Z19DRAFT_968093</name>
</gene>
<reference evidence="5 6" key="1">
    <citation type="submission" date="2017-04" db="EMBL/GenBank/DDBJ databases">
        <title>Draft genome sequence of Tuber borchii Vittad., a whitish edible truffle.</title>
        <authorList>
            <consortium name="DOE Joint Genome Institute"/>
            <person name="Murat C."/>
            <person name="Kuo A."/>
            <person name="Barry K.W."/>
            <person name="Clum A."/>
            <person name="Dockter R.B."/>
            <person name="Fauchery L."/>
            <person name="Iotti M."/>
            <person name="Kohler A."/>
            <person name="Labutti K."/>
            <person name="Lindquist E.A."/>
            <person name="Lipzen A."/>
            <person name="Ohm R.A."/>
            <person name="Wang M."/>
            <person name="Grigoriev I.V."/>
            <person name="Zambonelli A."/>
            <person name="Martin F.M."/>
        </authorList>
    </citation>
    <scope>NUCLEOTIDE SEQUENCE [LARGE SCALE GENOMIC DNA]</scope>
    <source>
        <strain evidence="5 6">Tbo3840</strain>
    </source>
</reference>
<organism evidence="5 6">
    <name type="scientific">Tuber borchii</name>
    <name type="common">White truffle</name>
    <dbReference type="NCBI Taxonomy" id="42251"/>
    <lineage>
        <taxon>Eukaryota</taxon>
        <taxon>Fungi</taxon>
        <taxon>Dikarya</taxon>
        <taxon>Ascomycota</taxon>
        <taxon>Pezizomycotina</taxon>
        <taxon>Pezizomycetes</taxon>
        <taxon>Pezizales</taxon>
        <taxon>Tuberaceae</taxon>
        <taxon>Tuber</taxon>
    </lineage>
</organism>
<keyword evidence="1" id="KW-0677">Repeat</keyword>
<dbReference type="InterPro" id="IPR050889">
    <property type="entry name" value="Dendritic_Spine_Reg/Scaffold"/>
</dbReference>
<dbReference type="Pfam" id="PF00023">
    <property type="entry name" value="Ank"/>
    <property type="match status" value="1"/>
</dbReference>
<evidence type="ECO:0000256" key="3">
    <source>
        <dbReference type="PROSITE-ProRule" id="PRU00023"/>
    </source>
</evidence>
<dbReference type="InterPro" id="IPR036770">
    <property type="entry name" value="Ankyrin_rpt-contain_sf"/>
</dbReference>
<dbReference type="PANTHER" id="PTHR24166">
    <property type="entry name" value="ROLLING PEBBLES, ISOFORM B"/>
    <property type="match status" value="1"/>
</dbReference>
<dbReference type="InterPro" id="IPR002110">
    <property type="entry name" value="Ankyrin_rpt"/>
</dbReference>
<feature type="repeat" description="ANK" evidence="3">
    <location>
        <begin position="59"/>
        <end position="80"/>
    </location>
</feature>
<keyword evidence="2 3" id="KW-0040">ANK repeat</keyword>
<comment type="caution">
    <text evidence="5">The sequence shown here is derived from an EMBL/GenBank/DDBJ whole genome shotgun (WGS) entry which is preliminary data.</text>
</comment>
<accession>A0A2T7A3W7</accession>
<proteinExistence type="predicted"/>
<evidence type="ECO:0000256" key="1">
    <source>
        <dbReference type="ARBA" id="ARBA00022737"/>
    </source>
</evidence>
<dbReference type="STRING" id="42251.A0A2T7A3W7"/>
<feature type="repeat" description="ANK" evidence="3">
    <location>
        <begin position="25"/>
        <end position="49"/>
    </location>
</feature>
<dbReference type="AlphaFoldDB" id="A0A2T7A3W7"/>
<dbReference type="OrthoDB" id="341259at2759"/>
<dbReference type="SMART" id="SM00248">
    <property type="entry name" value="ANK"/>
    <property type="match status" value="3"/>
</dbReference>
<keyword evidence="6" id="KW-1185">Reference proteome</keyword>
<dbReference type="EMBL" id="NESQ01000028">
    <property type="protein sequence ID" value="PUU82431.1"/>
    <property type="molecule type" value="Genomic_DNA"/>
</dbReference>